<evidence type="ECO:0000259" key="1">
    <source>
        <dbReference type="PROSITE" id="PS51154"/>
    </source>
</evidence>
<dbReference type="RefSeq" id="WP_188903494.1">
    <property type="nucleotide sequence ID" value="NZ_BMOM01000012.1"/>
</dbReference>
<evidence type="ECO:0000313" key="3">
    <source>
        <dbReference type="Proteomes" id="UP000661918"/>
    </source>
</evidence>
<dbReference type="SMART" id="SM00506">
    <property type="entry name" value="A1pp"/>
    <property type="match status" value="1"/>
</dbReference>
<dbReference type="PROSITE" id="PS51154">
    <property type="entry name" value="MACRO"/>
    <property type="match status" value="1"/>
</dbReference>
<dbReference type="PANTHER" id="PTHR11106">
    <property type="entry name" value="GANGLIOSIDE INDUCED DIFFERENTIATION ASSOCIATED PROTEIN 2-RELATED"/>
    <property type="match status" value="1"/>
</dbReference>
<name>A0ABQ2GSE7_9DEIO</name>
<evidence type="ECO:0000313" key="2">
    <source>
        <dbReference type="EMBL" id="GGM09538.1"/>
    </source>
</evidence>
<sequence>MPLELIQGDIAAQTACAVVTAANKELVGGGGVDGAVHRAAGPGLLRAIRQIGGTPTGTAVITPAFGLERRGVRHVIHAVGPVWRGGEHGEAELLAGAYRRGLELAVQHGCSSVAFPSISTGVYGYPLQQAARVGLSTIRTFLADHPELLVRVVLYDAGSLQVFRAALEQLQTDPDAWFDVP</sequence>
<keyword evidence="3" id="KW-1185">Reference proteome</keyword>
<protein>
    <submittedName>
        <fullName evidence="2">Macro domain-containing protein</fullName>
    </submittedName>
</protein>
<gene>
    <name evidence="2" type="ORF">GCM10010841_17430</name>
</gene>
<organism evidence="2 3">
    <name type="scientific">Deinococcus aerophilus</name>
    <dbReference type="NCBI Taxonomy" id="522488"/>
    <lineage>
        <taxon>Bacteria</taxon>
        <taxon>Thermotogati</taxon>
        <taxon>Deinococcota</taxon>
        <taxon>Deinococci</taxon>
        <taxon>Deinococcales</taxon>
        <taxon>Deinococcaceae</taxon>
        <taxon>Deinococcus</taxon>
    </lineage>
</organism>
<accession>A0ABQ2GSE7</accession>
<dbReference type="SUPFAM" id="SSF52949">
    <property type="entry name" value="Macro domain-like"/>
    <property type="match status" value="1"/>
</dbReference>
<dbReference type="PANTHER" id="PTHR11106:SF27">
    <property type="entry name" value="MACRO DOMAIN-CONTAINING PROTEIN"/>
    <property type="match status" value="1"/>
</dbReference>
<dbReference type="InterPro" id="IPR043472">
    <property type="entry name" value="Macro_dom-like"/>
</dbReference>
<dbReference type="Proteomes" id="UP000661918">
    <property type="component" value="Unassembled WGS sequence"/>
</dbReference>
<comment type="caution">
    <text evidence="2">The sequence shown here is derived from an EMBL/GenBank/DDBJ whole genome shotgun (WGS) entry which is preliminary data.</text>
</comment>
<dbReference type="Gene3D" id="3.40.220.10">
    <property type="entry name" value="Leucine Aminopeptidase, subunit E, domain 1"/>
    <property type="match status" value="1"/>
</dbReference>
<reference evidence="3" key="1">
    <citation type="journal article" date="2019" name="Int. J. Syst. Evol. Microbiol.">
        <title>The Global Catalogue of Microorganisms (GCM) 10K type strain sequencing project: providing services to taxonomists for standard genome sequencing and annotation.</title>
        <authorList>
            <consortium name="The Broad Institute Genomics Platform"/>
            <consortium name="The Broad Institute Genome Sequencing Center for Infectious Disease"/>
            <person name="Wu L."/>
            <person name="Ma J."/>
        </authorList>
    </citation>
    <scope>NUCLEOTIDE SEQUENCE [LARGE SCALE GENOMIC DNA]</scope>
    <source>
        <strain evidence="3">JCM 15443</strain>
    </source>
</reference>
<proteinExistence type="predicted"/>
<dbReference type="InterPro" id="IPR002589">
    <property type="entry name" value="Macro_dom"/>
</dbReference>
<dbReference type="EMBL" id="BMOM01000012">
    <property type="protein sequence ID" value="GGM09538.1"/>
    <property type="molecule type" value="Genomic_DNA"/>
</dbReference>
<dbReference type="Pfam" id="PF01661">
    <property type="entry name" value="Macro"/>
    <property type="match status" value="1"/>
</dbReference>
<feature type="domain" description="Macro" evidence="1">
    <location>
        <begin position="1"/>
        <end position="171"/>
    </location>
</feature>